<gene>
    <name evidence="2" type="ORF">FF011L_25830</name>
</gene>
<accession>A0A517MG01</accession>
<dbReference type="Proteomes" id="UP000320672">
    <property type="component" value="Chromosome"/>
</dbReference>
<sequence>MNVRLTVSLWVLSAMGVVLLGNVGCQKEQSPVAEEAAVEETATVAIIEGETPSDEQKEAMLAAKDALFQTLSGRLTEAMGNQGPAGAIEVCQKEAPQMAADVSESHALKIGRTGVRLRNPNNQPPAWAKAMTEAKVDTPQFVSLTNGNSAALLPIKLKAECLMCHGPKDQMPPMISSQLAKLYPNDHATDFKEGELRGWFWVEKPAS</sequence>
<protein>
    <recommendedName>
        <fullName evidence="1">Tll0287-like domain-containing protein</fullName>
    </recommendedName>
</protein>
<organism evidence="2 3">
    <name type="scientific">Roseimaritima multifibrata</name>
    <dbReference type="NCBI Taxonomy" id="1930274"/>
    <lineage>
        <taxon>Bacteria</taxon>
        <taxon>Pseudomonadati</taxon>
        <taxon>Planctomycetota</taxon>
        <taxon>Planctomycetia</taxon>
        <taxon>Pirellulales</taxon>
        <taxon>Pirellulaceae</taxon>
        <taxon>Roseimaritima</taxon>
    </lineage>
</organism>
<evidence type="ECO:0000313" key="3">
    <source>
        <dbReference type="Proteomes" id="UP000320672"/>
    </source>
</evidence>
<evidence type="ECO:0000259" key="1">
    <source>
        <dbReference type="Pfam" id="PF11845"/>
    </source>
</evidence>
<dbReference type="AlphaFoldDB" id="A0A517MG01"/>
<dbReference type="InterPro" id="IPR021796">
    <property type="entry name" value="Tll0287-like_dom"/>
</dbReference>
<dbReference type="Pfam" id="PF11845">
    <property type="entry name" value="Tll0287-like"/>
    <property type="match status" value="1"/>
</dbReference>
<dbReference type="OrthoDB" id="9797588at2"/>
<keyword evidence="3" id="KW-1185">Reference proteome</keyword>
<proteinExistence type="predicted"/>
<dbReference type="KEGG" id="rml:FF011L_25830"/>
<feature type="domain" description="Tll0287-like" evidence="1">
    <location>
        <begin position="56"/>
        <end position="204"/>
    </location>
</feature>
<name>A0A517MG01_9BACT</name>
<dbReference type="RefSeq" id="WP_145351904.1">
    <property type="nucleotide sequence ID" value="NZ_CP036262.1"/>
</dbReference>
<evidence type="ECO:0000313" key="2">
    <source>
        <dbReference type="EMBL" id="QDS93810.1"/>
    </source>
</evidence>
<reference evidence="2 3" key="1">
    <citation type="submission" date="2019-02" db="EMBL/GenBank/DDBJ databases">
        <title>Deep-cultivation of Planctomycetes and their phenomic and genomic characterization uncovers novel biology.</title>
        <authorList>
            <person name="Wiegand S."/>
            <person name="Jogler M."/>
            <person name="Boedeker C."/>
            <person name="Pinto D."/>
            <person name="Vollmers J."/>
            <person name="Rivas-Marin E."/>
            <person name="Kohn T."/>
            <person name="Peeters S.H."/>
            <person name="Heuer A."/>
            <person name="Rast P."/>
            <person name="Oberbeckmann S."/>
            <person name="Bunk B."/>
            <person name="Jeske O."/>
            <person name="Meyerdierks A."/>
            <person name="Storesund J.E."/>
            <person name="Kallscheuer N."/>
            <person name="Luecker S."/>
            <person name="Lage O.M."/>
            <person name="Pohl T."/>
            <person name="Merkel B.J."/>
            <person name="Hornburger P."/>
            <person name="Mueller R.-W."/>
            <person name="Bruemmer F."/>
            <person name="Labrenz M."/>
            <person name="Spormann A.M."/>
            <person name="Op den Camp H."/>
            <person name="Overmann J."/>
            <person name="Amann R."/>
            <person name="Jetten M.S.M."/>
            <person name="Mascher T."/>
            <person name="Medema M.H."/>
            <person name="Devos D.P."/>
            <person name="Kaster A.-K."/>
            <person name="Ovreas L."/>
            <person name="Rohde M."/>
            <person name="Galperin M.Y."/>
            <person name="Jogler C."/>
        </authorList>
    </citation>
    <scope>NUCLEOTIDE SEQUENCE [LARGE SCALE GENOMIC DNA]</scope>
    <source>
        <strain evidence="2 3">FF011L</strain>
    </source>
</reference>
<dbReference type="EMBL" id="CP036262">
    <property type="protein sequence ID" value="QDS93810.1"/>
    <property type="molecule type" value="Genomic_DNA"/>
</dbReference>